<dbReference type="SMART" id="SM01217">
    <property type="entry name" value="Fn3_like"/>
    <property type="match status" value="1"/>
</dbReference>
<dbReference type="InterPro" id="IPR001764">
    <property type="entry name" value="Glyco_hydro_3_N"/>
</dbReference>
<sequence length="906" mass="99954">MADSRQRICNNGGAITMNCKKYIPLGLFWLSVLPGISQTEKALYKDSTQPVEARVQDLLKRMTLEEKFWQMFMIPGGLQEGKDKYKNGIFGFQVNTEAQAGGAAAQLMMYGSSGSAVQMAKEINDMQRFFTTETRLGIPIIPFDEALHGLVRAQATAYPQAIGLAATWDTALMHQVANAIALESKSRGIRQILTPVVNIAADVRWGRTEETYGEDPFLTSEMGVAFVSAFEKLGIVSTPKHFIANVGDGGRDSYPIHYNERLLNEIYFPPFRACFERGGSRSVMTAYNSVDGSPATANNHLLNTILKHDWNFKGFVISDASAVGGANVLHYTATGYDDATASAVNNGLDVIFQTSYQHYPLFKAAFDKGYIRASAIDSAVARVLRVKFELGLFENPYIHAEDANRYVNNAQHRSIARQASKESIVLLKNDRQVLPFSKKLTSLAVIGEDAMAARLGGYSGPGEQTVNIVTGIKRKVPGMEVTYAPGPGRFDNNYVVVPADCFFYKENGQTKKGLQACYYDNVTATGTPKVSRVDETVNFQWTLFAPDRSLHYDFFSAEWNGFIQSPVSGTVQLGIQGNDGYRLYINDVLLIDTWDKSSFDTLLKPVVLVKDKAYKIKLVYHEPNGSARLKLVWDAGVKHNNHQLIQQAVAAVQKAGAAVVVVGIEEGEFRDRAKLSLPGQQEALIQAIAATGKPFAVVIVGGSAVTMNSWIHQTPAILDVWYPGDEGGNAIADVLFGDYNPAGRLPVTFPVFEGQLPLVYNHKPTGRGDDYDNLTGQPLFPFGHGLSYTRFTYSDLRFDKSEIKASDSVNVFFTIKNTGDMAGDEVVQLYIHDEIASIVRPVKELKGFQRILLQPGEQKEVHFTITPEMLTMYNADMQQVIEPGAFRVMIGGSSKTIQLRDLIQVK</sequence>
<evidence type="ECO:0000256" key="3">
    <source>
        <dbReference type="ARBA" id="ARBA00023277"/>
    </source>
</evidence>
<comment type="similarity">
    <text evidence="1 4">Belongs to the glycosyl hydrolase 3 family.</text>
</comment>
<dbReference type="PANTHER" id="PTHR42715">
    <property type="entry name" value="BETA-GLUCOSIDASE"/>
    <property type="match status" value="1"/>
</dbReference>
<dbReference type="SUPFAM" id="SSF52279">
    <property type="entry name" value="Beta-D-glucan exohydrolase, C-terminal domain"/>
    <property type="match status" value="1"/>
</dbReference>
<dbReference type="InterPro" id="IPR037524">
    <property type="entry name" value="PA14/GLEYA"/>
</dbReference>
<dbReference type="GO" id="GO:0008422">
    <property type="term" value="F:beta-glucosidase activity"/>
    <property type="evidence" value="ECO:0007669"/>
    <property type="project" value="UniProtKB-ARBA"/>
</dbReference>
<dbReference type="AlphaFoldDB" id="A0A1N7KJM2"/>
<dbReference type="Gene3D" id="3.40.50.1700">
    <property type="entry name" value="Glycoside hydrolase family 3 C-terminal domain"/>
    <property type="match status" value="2"/>
</dbReference>
<dbReference type="GO" id="GO:0005975">
    <property type="term" value="P:carbohydrate metabolic process"/>
    <property type="evidence" value="ECO:0007669"/>
    <property type="project" value="InterPro"/>
</dbReference>
<dbReference type="Pfam" id="PF01915">
    <property type="entry name" value="Glyco_hydro_3_C"/>
    <property type="match status" value="1"/>
</dbReference>
<dbReference type="SMART" id="SM00758">
    <property type="entry name" value="PA14"/>
    <property type="match status" value="1"/>
</dbReference>
<dbReference type="Pfam" id="PF07691">
    <property type="entry name" value="PA14"/>
    <property type="match status" value="1"/>
</dbReference>
<dbReference type="InterPro" id="IPR036881">
    <property type="entry name" value="Glyco_hydro_3_C_sf"/>
</dbReference>
<evidence type="ECO:0000256" key="1">
    <source>
        <dbReference type="ARBA" id="ARBA00005336"/>
    </source>
</evidence>
<dbReference type="PROSITE" id="PS00775">
    <property type="entry name" value="GLYCOSYL_HYDROL_F3"/>
    <property type="match status" value="1"/>
</dbReference>
<feature type="domain" description="PA14" evidence="5">
    <location>
        <begin position="509"/>
        <end position="649"/>
    </location>
</feature>
<dbReference type="InterPro" id="IPR011658">
    <property type="entry name" value="PA14_dom"/>
</dbReference>
<reference evidence="7" key="1">
    <citation type="submission" date="2017-01" db="EMBL/GenBank/DDBJ databases">
        <authorList>
            <person name="Varghese N."/>
            <person name="Submissions S."/>
        </authorList>
    </citation>
    <scope>NUCLEOTIDE SEQUENCE [LARGE SCALE GENOMIC DNA]</scope>
    <source>
        <strain evidence="7">DSM 21054</strain>
    </source>
</reference>
<evidence type="ECO:0000256" key="4">
    <source>
        <dbReference type="RuleBase" id="RU361161"/>
    </source>
</evidence>
<dbReference type="FunFam" id="2.60.40.10:FF:000495">
    <property type="entry name" value="Periplasmic beta-glucosidase"/>
    <property type="match status" value="1"/>
</dbReference>
<dbReference type="InterPro" id="IPR002772">
    <property type="entry name" value="Glyco_hydro_3_C"/>
</dbReference>
<keyword evidence="2 4" id="KW-0378">Hydrolase</keyword>
<keyword evidence="4" id="KW-0326">Glycosidase</keyword>
<keyword evidence="3" id="KW-0119">Carbohydrate metabolism</keyword>
<gene>
    <name evidence="6" type="ORF">SAMN05421788_101247</name>
</gene>
<evidence type="ECO:0000256" key="2">
    <source>
        <dbReference type="ARBA" id="ARBA00022801"/>
    </source>
</evidence>
<dbReference type="InterPro" id="IPR019800">
    <property type="entry name" value="Glyco_hydro_3_AS"/>
</dbReference>
<dbReference type="STRING" id="477680.SAMN05421788_101247"/>
<dbReference type="InterPro" id="IPR036962">
    <property type="entry name" value="Glyco_hydro_3_N_sf"/>
</dbReference>
<dbReference type="PANTHER" id="PTHR42715:SF10">
    <property type="entry name" value="BETA-GLUCOSIDASE"/>
    <property type="match status" value="1"/>
</dbReference>
<evidence type="ECO:0000313" key="7">
    <source>
        <dbReference type="Proteomes" id="UP000186917"/>
    </source>
</evidence>
<dbReference type="Proteomes" id="UP000186917">
    <property type="component" value="Unassembled WGS sequence"/>
</dbReference>
<dbReference type="EMBL" id="FTOR01000001">
    <property type="protein sequence ID" value="SIS61783.1"/>
    <property type="molecule type" value="Genomic_DNA"/>
</dbReference>
<dbReference type="Gene3D" id="2.60.40.10">
    <property type="entry name" value="Immunoglobulins"/>
    <property type="match status" value="1"/>
</dbReference>
<protein>
    <submittedName>
        <fullName evidence="6">Beta-glucosidase</fullName>
    </submittedName>
</protein>
<dbReference type="InterPro" id="IPR050288">
    <property type="entry name" value="Cellulose_deg_GH3"/>
</dbReference>
<dbReference type="SUPFAM" id="SSF51445">
    <property type="entry name" value="(Trans)glycosidases"/>
    <property type="match status" value="1"/>
</dbReference>
<evidence type="ECO:0000259" key="5">
    <source>
        <dbReference type="PROSITE" id="PS51820"/>
    </source>
</evidence>
<dbReference type="Pfam" id="PF00933">
    <property type="entry name" value="Glyco_hydro_3"/>
    <property type="match status" value="1"/>
</dbReference>
<dbReference type="InterPro" id="IPR026891">
    <property type="entry name" value="Fn3-like"/>
</dbReference>
<dbReference type="Gene3D" id="3.20.20.300">
    <property type="entry name" value="Glycoside hydrolase, family 3, N-terminal domain"/>
    <property type="match status" value="1"/>
</dbReference>
<proteinExistence type="inferred from homology"/>
<dbReference type="InterPro" id="IPR013783">
    <property type="entry name" value="Ig-like_fold"/>
</dbReference>
<name>A0A1N7KJM2_9BACT</name>
<dbReference type="Pfam" id="PF14310">
    <property type="entry name" value="Fn3-like"/>
    <property type="match status" value="1"/>
</dbReference>
<organism evidence="6 7">
    <name type="scientific">Filimonas lacunae</name>
    <dbReference type="NCBI Taxonomy" id="477680"/>
    <lineage>
        <taxon>Bacteria</taxon>
        <taxon>Pseudomonadati</taxon>
        <taxon>Bacteroidota</taxon>
        <taxon>Chitinophagia</taxon>
        <taxon>Chitinophagales</taxon>
        <taxon>Chitinophagaceae</taxon>
        <taxon>Filimonas</taxon>
    </lineage>
</organism>
<keyword evidence="7" id="KW-1185">Reference proteome</keyword>
<dbReference type="InterPro" id="IPR017853">
    <property type="entry name" value="GH"/>
</dbReference>
<accession>A0A1N7KJM2</accession>
<evidence type="ECO:0000313" key="6">
    <source>
        <dbReference type="EMBL" id="SIS61783.1"/>
    </source>
</evidence>
<dbReference type="PRINTS" id="PR00133">
    <property type="entry name" value="GLHYDRLASE3"/>
</dbReference>
<dbReference type="PROSITE" id="PS51820">
    <property type="entry name" value="PA14"/>
    <property type="match status" value="1"/>
</dbReference>